<dbReference type="GO" id="GO:0006281">
    <property type="term" value="P:DNA repair"/>
    <property type="evidence" value="ECO:0007669"/>
    <property type="project" value="UniProtKB-KW"/>
</dbReference>
<dbReference type="FunFam" id="3.40.50.300:FF:000356">
    <property type="entry name" value="DNA repair protein RecN"/>
    <property type="match status" value="1"/>
</dbReference>
<dbReference type="NCBIfam" id="NF008121">
    <property type="entry name" value="PRK10869.1"/>
    <property type="match status" value="1"/>
</dbReference>
<sequence length="559" mass="61704">MLISLHIRDFVIVDRADINFKNGFTVFTGETGAGKSILIDALLLTLGQRASASVIRSGCTKADISSVFSVDDELRSWLTERDFEADELILRRVIDSNSNSKAYINGVPSTLAQMKELAELLIDIHGQHAHQLLLRAQSQRNLLDTQGGHISLVHELSSAWSKWQYSLAQLEEAKSRSQNIEREIAQVQWELGEIQELAPIEGEWERINEEHTRLSNAEELIEGVARIINKLDKESDGDYKSGVYGVIDSLSQCVSILSELVSNDKSLNPILDSLESARINSDEANGELRRYLENVENDPSALESVESRLRKYYDLAKKFRYQPEETFKHKSKLESKLNELQVSVDIEAIELKVSEYESKYRNIATELTKARKATATALSKDITEAMQTLAMEGGKFEVVLETLSQPTSYGMESVQFMVAGHSGTAVRPLSKVASGGELARLSLAISVIASRAKQVPTLIFDEVDSGIGGGVAEIVGKLLRQLSAEHQVLCVTHLPQVAACAHNHFEVNKENVDGGTISTIKELDANQRVEEVARMLGGVKITSTTKAHAKELIDSSSNS</sequence>
<proteinExistence type="inferred from homology"/>
<evidence type="ECO:0000256" key="10">
    <source>
        <dbReference type="SAM" id="Coils"/>
    </source>
</evidence>
<keyword evidence="6" id="KW-0067">ATP-binding</keyword>
<evidence type="ECO:0000256" key="9">
    <source>
        <dbReference type="PIRNR" id="PIRNR003128"/>
    </source>
</evidence>
<dbReference type="PANTHER" id="PTHR11059">
    <property type="entry name" value="DNA REPAIR PROTEIN RECN"/>
    <property type="match status" value="1"/>
</dbReference>
<keyword evidence="10" id="KW-0175">Coiled coil</keyword>
<evidence type="ECO:0000256" key="1">
    <source>
        <dbReference type="ARBA" id="ARBA00003618"/>
    </source>
</evidence>
<dbReference type="Pfam" id="PF02463">
    <property type="entry name" value="SMC_N"/>
    <property type="match status" value="1"/>
</dbReference>
<dbReference type="InterPro" id="IPR027417">
    <property type="entry name" value="P-loop_NTPase"/>
</dbReference>
<reference evidence="12 13" key="1">
    <citation type="journal article" date="2011" name="J. Bacteriol.">
        <title>Genome sequence of Taylorella equigenitalis MCE9, the causative agent of contagious equine metritis.</title>
        <authorList>
            <person name="Hebert L."/>
            <person name="Moumen B."/>
            <person name="Duquesne F."/>
            <person name="Breuil M.F."/>
            <person name="Laugier C."/>
            <person name="Batto J.M."/>
            <person name="Renault P."/>
            <person name="Petry S."/>
        </authorList>
    </citation>
    <scope>NUCLEOTIDE SEQUENCE [LARGE SCALE GENOMIC DNA]</scope>
    <source>
        <strain evidence="12 13">MCE9</strain>
    </source>
</reference>
<accession>A0A654KFK3</accession>
<dbReference type="FunFam" id="3.40.50.300:FF:000319">
    <property type="entry name" value="DNA repair protein RecN"/>
    <property type="match status" value="1"/>
</dbReference>
<dbReference type="GO" id="GO:0043590">
    <property type="term" value="C:bacterial nucleoid"/>
    <property type="evidence" value="ECO:0007669"/>
    <property type="project" value="TreeGrafter"/>
</dbReference>
<dbReference type="CDD" id="cd03241">
    <property type="entry name" value="ABC_RecN"/>
    <property type="match status" value="2"/>
</dbReference>
<gene>
    <name evidence="12" type="ordered locus">TEQUI_0215</name>
</gene>
<dbReference type="InterPro" id="IPR004604">
    <property type="entry name" value="DNA_recomb/repair_RecN"/>
</dbReference>
<dbReference type="Proteomes" id="UP000007472">
    <property type="component" value="Chromosome"/>
</dbReference>
<dbReference type="NCBIfam" id="TIGR00634">
    <property type="entry name" value="recN"/>
    <property type="match status" value="1"/>
</dbReference>
<evidence type="ECO:0000313" key="12">
    <source>
        <dbReference type="EMBL" id="ADU91169.1"/>
    </source>
</evidence>
<dbReference type="PANTHER" id="PTHR11059:SF0">
    <property type="entry name" value="DNA REPAIR PROTEIN RECN"/>
    <property type="match status" value="1"/>
</dbReference>
<feature type="coiled-coil region" evidence="10">
    <location>
        <begin position="170"/>
        <end position="234"/>
    </location>
</feature>
<evidence type="ECO:0000256" key="2">
    <source>
        <dbReference type="ARBA" id="ARBA00009441"/>
    </source>
</evidence>
<dbReference type="KEGG" id="teq:TEQUI_0215"/>
<evidence type="ECO:0000259" key="11">
    <source>
        <dbReference type="Pfam" id="PF02463"/>
    </source>
</evidence>
<dbReference type="InterPro" id="IPR003395">
    <property type="entry name" value="RecF/RecN/SMC_N"/>
</dbReference>
<dbReference type="PIRSF" id="PIRSF003128">
    <property type="entry name" value="RecN"/>
    <property type="match status" value="1"/>
</dbReference>
<keyword evidence="5 9" id="KW-0227">DNA damage</keyword>
<name>A0A654KFK3_TAYEM</name>
<feature type="domain" description="RecF/RecN/SMC N-terminal" evidence="11">
    <location>
        <begin position="3"/>
        <end position="509"/>
    </location>
</feature>
<dbReference type="EMBL" id="CP002456">
    <property type="protein sequence ID" value="ADU91169.1"/>
    <property type="molecule type" value="Genomic_DNA"/>
</dbReference>
<evidence type="ECO:0000256" key="4">
    <source>
        <dbReference type="ARBA" id="ARBA00022741"/>
    </source>
</evidence>
<organism evidence="12 13">
    <name type="scientific">Taylorella equigenitalis (strain MCE9)</name>
    <dbReference type="NCBI Taxonomy" id="937774"/>
    <lineage>
        <taxon>Bacteria</taxon>
        <taxon>Pseudomonadati</taxon>
        <taxon>Pseudomonadota</taxon>
        <taxon>Betaproteobacteria</taxon>
        <taxon>Burkholderiales</taxon>
        <taxon>Alcaligenaceae</taxon>
        <taxon>Taylorella</taxon>
    </lineage>
</organism>
<feature type="coiled-coil region" evidence="10">
    <location>
        <begin position="346"/>
        <end position="373"/>
    </location>
</feature>
<dbReference type="GO" id="GO:0005524">
    <property type="term" value="F:ATP binding"/>
    <property type="evidence" value="ECO:0007669"/>
    <property type="project" value="UniProtKB-KW"/>
</dbReference>
<evidence type="ECO:0000256" key="8">
    <source>
        <dbReference type="ARBA" id="ARBA00033408"/>
    </source>
</evidence>
<dbReference type="GO" id="GO:0006310">
    <property type="term" value="P:DNA recombination"/>
    <property type="evidence" value="ECO:0007669"/>
    <property type="project" value="InterPro"/>
</dbReference>
<evidence type="ECO:0000256" key="5">
    <source>
        <dbReference type="ARBA" id="ARBA00022763"/>
    </source>
</evidence>
<dbReference type="GO" id="GO:0009432">
    <property type="term" value="P:SOS response"/>
    <property type="evidence" value="ECO:0007669"/>
    <property type="project" value="TreeGrafter"/>
</dbReference>
<evidence type="ECO:0000256" key="3">
    <source>
        <dbReference type="ARBA" id="ARBA00021315"/>
    </source>
</evidence>
<keyword evidence="7 9" id="KW-0234">DNA repair</keyword>
<dbReference type="SUPFAM" id="SSF52540">
    <property type="entry name" value="P-loop containing nucleoside triphosphate hydrolases"/>
    <property type="match status" value="1"/>
</dbReference>
<dbReference type="Gene3D" id="3.40.50.300">
    <property type="entry name" value="P-loop containing nucleotide triphosphate hydrolases"/>
    <property type="match status" value="2"/>
</dbReference>
<keyword evidence="4" id="KW-0547">Nucleotide-binding</keyword>
<comment type="similarity">
    <text evidence="2 9">Belongs to the RecN family.</text>
</comment>
<evidence type="ECO:0000313" key="13">
    <source>
        <dbReference type="Proteomes" id="UP000007472"/>
    </source>
</evidence>
<comment type="function">
    <text evidence="1 9">May be involved in recombinational repair of damaged DNA.</text>
</comment>
<evidence type="ECO:0000256" key="7">
    <source>
        <dbReference type="ARBA" id="ARBA00023204"/>
    </source>
</evidence>
<protein>
    <recommendedName>
        <fullName evidence="3 9">DNA repair protein RecN</fullName>
    </recommendedName>
    <alternativeName>
        <fullName evidence="8 9">Recombination protein N</fullName>
    </alternativeName>
</protein>
<evidence type="ECO:0000256" key="6">
    <source>
        <dbReference type="ARBA" id="ARBA00022840"/>
    </source>
</evidence>
<dbReference type="AlphaFoldDB" id="A0A654KFK3"/>